<dbReference type="InterPro" id="IPR045603">
    <property type="entry name" value="QcrA_N"/>
</dbReference>
<sequence length="354" mass="39180">MSDSHGSGTEVEFDPTDPKHNQFDLVREGARRDGVEIVHYQPRFAVAGTKREKRIERTIAFLLALTGLSALAFIVIYVAWPYEYEQGYHADKLYTPLLGFTMGVALFSLGAAIIVWVKKLMPEEVSVQDRHDNNPNLDERALTAATIMNMVDETGIKRRPLLKGALALGAAPLGIMAIMPLGALIKDPHPDGETSPLWTTGFKEGVRLVRDDGTPIRPGEVSAGGLETVFPGIPHGTGLKYADSPTLLIHLREEDAAEFKPRKGYENAHYGNYFAYSKICTHAGCPASLFEQQTNRLLCPCHQSQFDVKDSCRPIFGPATRRLPQLPITVDEEGYFVAQSDFREAVGPAFWERP</sequence>
<keyword evidence="9" id="KW-0001">2Fe-2S</keyword>
<dbReference type="Pfam" id="PF19297">
    <property type="entry name" value="QcrA_N"/>
    <property type="match status" value="1"/>
</dbReference>
<feature type="transmembrane region" description="Helical" evidence="21">
    <location>
        <begin position="59"/>
        <end position="82"/>
    </location>
</feature>
<dbReference type="CDD" id="cd03467">
    <property type="entry name" value="Rieske"/>
    <property type="match status" value="1"/>
</dbReference>
<organism evidence="23 24">
    <name type="scientific">Cryptosporangium japonicum</name>
    <dbReference type="NCBI Taxonomy" id="80872"/>
    <lineage>
        <taxon>Bacteria</taxon>
        <taxon>Bacillati</taxon>
        <taxon>Actinomycetota</taxon>
        <taxon>Actinomycetes</taxon>
        <taxon>Cryptosporangiales</taxon>
        <taxon>Cryptosporangiaceae</taxon>
        <taxon>Cryptosporangium</taxon>
    </lineage>
</organism>
<keyword evidence="24" id="KW-1185">Reference proteome</keyword>
<evidence type="ECO:0000256" key="1">
    <source>
        <dbReference type="ARBA" id="ARBA00002494"/>
    </source>
</evidence>
<evidence type="ECO:0000256" key="16">
    <source>
        <dbReference type="ARBA" id="ARBA00023136"/>
    </source>
</evidence>
<evidence type="ECO:0000256" key="9">
    <source>
        <dbReference type="ARBA" id="ARBA00022714"/>
    </source>
</evidence>
<name>A0ABP3DZ72_9ACTN</name>
<evidence type="ECO:0000256" key="15">
    <source>
        <dbReference type="ARBA" id="ARBA00023014"/>
    </source>
</evidence>
<feature type="domain" description="Rieske" evidence="22">
    <location>
        <begin position="271"/>
        <end position="337"/>
    </location>
</feature>
<keyword evidence="17" id="KW-1015">Disulfide bond</keyword>
<keyword evidence="6" id="KW-1003">Cell membrane</keyword>
<keyword evidence="15" id="KW-0411">Iron-sulfur</keyword>
<evidence type="ECO:0000256" key="6">
    <source>
        <dbReference type="ARBA" id="ARBA00022475"/>
    </source>
</evidence>
<evidence type="ECO:0000259" key="22">
    <source>
        <dbReference type="PROSITE" id="PS51296"/>
    </source>
</evidence>
<feature type="transmembrane region" description="Helical" evidence="21">
    <location>
        <begin position="94"/>
        <end position="117"/>
    </location>
</feature>
<keyword evidence="7" id="KW-0679">Respiratory chain</keyword>
<keyword evidence="13" id="KW-0560">Oxidoreductase</keyword>
<evidence type="ECO:0000256" key="4">
    <source>
        <dbReference type="ARBA" id="ARBA00015816"/>
    </source>
</evidence>
<evidence type="ECO:0000256" key="17">
    <source>
        <dbReference type="ARBA" id="ARBA00023157"/>
    </source>
</evidence>
<proteinExistence type="inferred from homology"/>
<dbReference type="RefSeq" id="WP_344649642.1">
    <property type="nucleotide sequence ID" value="NZ_BAAAGX010000012.1"/>
</dbReference>
<protein>
    <recommendedName>
        <fullName evidence="4">Cytochrome bc1 complex Rieske iron-sulfur subunit</fullName>
    </recommendedName>
    <alternativeName>
        <fullName evidence="18">Cytochrome bc1 reductase complex subunit QcrA</fullName>
    </alternativeName>
    <alternativeName>
        <fullName evidence="19">Rieske iron-sulfur protein</fullName>
    </alternativeName>
</protein>
<comment type="caution">
    <text evidence="23">The sequence shown here is derived from an EMBL/GenBank/DDBJ whole genome shotgun (WGS) entry which is preliminary data.</text>
</comment>
<evidence type="ECO:0000256" key="18">
    <source>
        <dbReference type="ARBA" id="ARBA00029586"/>
    </source>
</evidence>
<comment type="function">
    <text evidence="1">Iron-sulfur subunit of the cytochrome bc1 complex, an essential component of the respiratory electron transport chain required for ATP synthesis. The bc1 complex catalyzes the oxidation of menaquinol and the reduction of cytochrome c in the respiratory chain. The bc1 complex operates through a Q-cycle mechanism that couples electron transfer to generation of the proton gradient that drives ATP synthesis.</text>
</comment>
<evidence type="ECO:0000256" key="11">
    <source>
        <dbReference type="ARBA" id="ARBA00022982"/>
    </source>
</evidence>
<dbReference type="EMBL" id="BAAAGX010000012">
    <property type="protein sequence ID" value="GAA0244331.1"/>
    <property type="molecule type" value="Genomic_DNA"/>
</dbReference>
<keyword evidence="5" id="KW-0813">Transport</keyword>
<dbReference type="Proteomes" id="UP001500967">
    <property type="component" value="Unassembled WGS sequence"/>
</dbReference>
<reference evidence="24" key="1">
    <citation type="journal article" date="2019" name="Int. J. Syst. Evol. Microbiol.">
        <title>The Global Catalogue of Microorganisms (GCM) 10K type strain sequencing project: providing services to taxonomists for standard genome sequencing and annotation.</title>
        <authorList>
            <consortium name="The Broad Institute Genomics Platform"/>
            <consortium name="The Broad Institute Genome Sequencing Center for Infectious Disease"/>
            <person name="Wu L."/>
            <person name="Ma J."/>
        </authorList>
    </citation>
    <scope>NUCLEOTIDE SEQUENCE [LARGE SCALE GENOMIC DNA]</scope>
    <source>
        <strain evidence="24">JCM 10425</strain>
    </source>
</reference>
<dbReference type="SUPFAM" id="SSF50022">
    <property type="entry name" value="ISP domain"/>
    <property type="match status" value="1"/>
</dbReference>
<evidence type="ECO:0000256" key="2">
    <source>
        <dbReference type="ARBA" id="ARBA00004651"/>
    </source>
</evidence>
<evidence type="ECO:0000256" key="14">
    <source>
        <dbReference type="ARBA" id="ARBA00023004"/>
    </source>
</evidence>
<dbReference type="InterPro" id="IPR036922">
    <property type="entry name" value="Rieske_2Fe-2S_sf"/>
</dbReference>
<evidence type="ECO:0000256" key="21">
    <source>
        <dbReference type="SAM" id="Phobius"/>
    </source>
</evidence>
<keyword evidence="12 21" id="KW-1133">Transmembrane helix</keyword>
<dbReference type="PANTHER" id="PTHR10134">
    <property type="entry name" value="CYTOCHROME B-C1 COMPLEX SUBUNIT RIESKE, MITOCHONDRIAL"/>
    <property type="match status" value="1"/>
</dbReference>
<evidence type="ECO:0000256" key="8">
    <source>
        <dbReference type="ARBA" id="ARBA00022692"/>
    </source>
</evidence>
<keyword evidence="10" id="KW-0479">Metal-binding</keyword>
<dbReference type="Pfam" id="PF00355">
    <property type="entry name" value="Rieske"/>
    <property type="match status" value="1"/>
</dbReference>
<evidence type="ECO:0000313" key="23">
    <source>
        <dbReference type="EMBL" id="GAA0244331.1"/>
    </source>
</evidence>
<evidence type="ECO:0000256" key="20">
    <source>
        <dbReference type="SAM" id="MobiDB-lite"/>
    </source>
</evidence>
<evidence type="ECO:0000256" key="10">
    <source>
        <dbReference type="ARBA" id="ARBA00022723"/>
    </source>
</evidence>
<feature type="region of interest" description="Disordered" evidence="20">
    <location>
        <begin position="1"/>
        <end position="20"/>
    </location>
</feature>
<comment type="similarity">
    <text evidence="3">Belongs to the Rieske iron-sulfur protein family.</text>
</comment>
<keyword evidence="16 21" id="KW-0472">Membrane</keyword>
<evidence type="ECO:0000313" key="24">
    <source>
        <dbReference type="Proteomes" id="UP001500967"/>
    </source>
</evidence>
<evidence type="ECO:0000256" key="7">
    <source>
        <dbReference type="ARBA" id="ARBA00022660"/>
    </source>
</evidence>
<evidence type="ECO:0000256" key="19">
    <source>
        <dbReference type="ARBA" id="ARBA00032409"/>
    </source>
</evidence>
<keyword evidence="11" id="KW-0249">Electron transport</keyword>
<dbReference type="Gene3D" id="2.102.10.10">
    <property type="entry name" value="Rieske [2Fe-2S] iron-sulphur domain"/>
    <property type="match status" value="1"/>
</dbReference>
<evidence type="ECO:0000256" key="13">
    <source>
        <dbReference type="ARBA" id="ARBA00023002"/>
    </source>
</evidence>
<feature type="transmembrane region" description="Helical" evidence="21">
    <location>
        <begin position="165"/>
        <end position="185"/>
    </location>
</feature>
<accession>A0ABP3DZ72</accession>
<dbReference type="InterPro" id="IPR014349">
    <property type="entry name" value="Rieske_Fe-S_prot"/>
</dbReference>
<comment type="subcellular location">
    <subcellularLocation>
        <location evidence="2">Cell membrane</location>
        <topology evidence="2">Multi-pass membrane protein</topology>
    </subcellularLocation>
</comment>
<evidence type="ECO:0000256" key="3">
    <source>
        <dbReference type="ARBA" id="ARBA00010651"/>
    </source>
</evidence>
<keyword evidence="14" id="KW-0408">Iron</keyword>
<evidence type="ECO:0000256" key="12">
    <source>
        <dbReference type="ARBA" id="ARBA00022989"/>
    </source>
</evidence>
<evidence type="ECO:0000256" key="5">
    <source>
        <dbReference type="ARBA" id="ARBA00022448"/>
    </source>
</evidence>
<dbReference type="PROSITE" id="PS51296">
    <property type="entry name" value="RIESKE"/>
    <property type="match status" value="1"/>
</dbReference>
<dbReference type="InterPro" id="IPR017941">
    <property type="entry name" value="Rieske_2Fe-2S"/>
</dbReference>
<gene>
    <name evidence="23" type="ORF">GCM10009539_32250</name>
</gene>
<keyword evidence="8 21" id="KW-0812">Transmembrane</keyword>